<sequence>MTKLVKPHPPYTPPRTDSASREHSENEEPTPAKAVAFPSSDDASPSNTPSRPSKFHRFSKLSISSTSSDDNHEEHSDTSRLRKPSLLKTVKRVSSKQLRSISSTLSNSAHRIHLHGHGHRADHSSESSESSQLSEPSHLSQSFDSSHLDDSTHSESADSSSASALSEVAESSETPSTKDSSRRHRRVSLPSFRLLRPSNSTRSRTGSSVGSVGSVPSSVSPSVQTNNLNSNSGFGRSQSNPSISTERNEFPGLSPIPASPSVPEITPGSAATPTLLTPVATSSADGGETQGSIRDVPVTPIIADADAQETQPHPPGLLISVELIETSEESVDPVGVETSSDSVVQSRTTNASMTSLPPLPSSSRSFTSLSGSSFSYTLPSSAPKPTGQHWTDEIDLGEGPGSEDGSGSESESEYEEDEEIESDEEKALMEINPHRVTEGPFISSVFILVPLLSVRRPLGFYLNWWLGRNS</sequence>
<organism evidence="2 3">
    <name type="scientific">Lentinula raphanica</name>
    <dbReference type="NCBI Taxonomy" id="153919"/>
    <lineage>
        <taxon>Eukaryota</taxon>
        <taxon>Fungi</taxon>
        <taxon>Dikarya</taxon>
        <taxon>Basidiomycota</taxon>
        <taxon>Agaricomycotina</taxon>
        <taxon>Agaricomycetes</taxon>
        <taxon>Agaricomycetidae</taxon>
        <taxon>Agaricales</taxon>
        <taxon>Marasmiineae</taxon>
        <taxon>Omphalotaceae</taxon>
        <taxon>Lentinula</taxon>
    </lineage>
</organism>
<evidence type="ECO:0000256" key="1">
    <source>
        <dbReference type="SAM" id="MobiDB-lite"/>
    </source>
</evidence>
<dbReference type="AlphaFoldDB" id="A0AA38PKJ0"/>
<feature type="compositionally biased region" description="Low complexity" evidence="1">
    <location>
        <begin position="157"/>
        <end position="173"/>
    </location>
</feature>
<proteinExistence type="predicted"/>
<feature type="compositionally biased region" description="Polar residues" evidence="1">
    <location>
        <begin position="337"/>
        <end position="351"/>
    </location>
</feature>
<feature type="compositionally biased region" description="Low complexity" evidence="1">
    <location>
        <begin position="352"/>
        <end position="381"/>
    </location>
</feature>
<feature type="compositionally biased region" description="Acidic residues" evidence="1">
    <location>
        <begin position="410"/>
        <end position="423"/>
    </location>
</feature>
<evidence type="ECO:0000313" key="3">
    <source>
        <dbReference type="Proteomes" id="UP001163846"/>
    </source>
</evidence>
<dbReference type="EMBL" id="MU805953">
    <property type="protein sequence ID" value="KAJ3844421.1"/>
    <property type="molecule type" value="Genomic_DNA"/>
</dbReference>
<dbReference type="Proteomes" id="UP001163846">
    <property type="component" value="Unassembled WGS sequence"/>
</dbReference>
<gene>
    <name evidence="2" type="ORF">F5878DRAFT_601934</name>
</gene>
<feature type="compositionally biased region" description="Polar residues" evidence="1">
    <location>
        <begin position="228"/>
        <end position="245"/>
    </location>
</feature>
<protein>
    <submittedName>
        <fullName evidence="2">Uncharacterized protein</fullName>
    </submittedName>
</protein>
<feature type="compositionally biased region" description="Basic and acidic residues" evidence="1">
    <location>
        <begin position="146"/>
        <end position="156"/>
    </location>
</feature>
<feature type="compositionally biased region" description="Basic and acidic residues" evidence="1">
    <location>
        <begin position="69"/>
        <end position="80"/>
    </location>
</feature>
<feature type="compositionally biased region" description="Low complexity" evidence="1">
    <location>
        <begin position="269"/>
        <end position="283"/>
    </location>
</feature>
<feature type="compositionally biased region" description="Low complexity" evidence="1">
    <location>
        <begin position="196"/>
        <end position="227"/>
    </location>
</feature>
<feature type="compositionally biased region" description="Basic residues" evidence="1">
    <location>
        <begin position="81"/>
        <end position="94"/>
    </location>
</feature>
<feature type="region of interest" description="Disordered" evidence="1">
    <location>
        <begin position="329"/>
        <end position="423"/>
    </location>
</feature>
<evidence type="ECO:0000313" key="2">
    <source>
        <dbReference type="EMBL" id="KAJ3844421.1"/>
    </source>
</evidence>
<feature type="region of interest" description="Disordered" evidence="1">
    <location>
        <begin position="1"/>
        <end position="293"/>
    </location>
</feature>
<feature type="compositionally biased region" description="Low complexity" evidence="1">
    <location>
        <begin position="127"/>
        <end position="142"/>
    </location>
</feature>
<comment type="caution">
    <text evidence="2">The sequence shown here is derived from an EMBL/GenBank/DDBJ whole genome shotgun (WGS) entry which is preliminary data.</text>
</comment>
<reference evidence="2" key="1">
    <citation type="submission" date="2022-08" db="EMBL/GenBank/DDBJ databases">
        <authorList>
            <consortium name="DOE Joint Genome Institute"/>
            <person name="Min B."/>
            <person name="Riley R."/>
            <person name="Sierra-Patev S."/>
            <person name="Naranjo-Ortiz M."/>
            <person name="Looney B."/>
            <person name="Konkel Z."/>
            <person name="Slot J.C."/>
            <person name="Sakamoto Y."/>
            <person name="Steenwyk J.L."/>
            <person name="Rokas A."/>
            <person name="Carro J."/>
            <person name="Camarero S."/>
            <person name="Ferreira P."/>
            <person name="Molpeceres G."/>
            <person name="Ruiz-Duenas F.J."/>
            <person name="Serrano A."/>
            <person name="Henrissat B."/>
            <person name="Drula E."/>
            <person name="Hughes K.W."/>
            <person name="Mata J.L."/>
            <person name="Ishikawa N.K."/>
            <person name="Vargas-Isla R."/>
            <person name="Ushijima S."/>
            <person name="Smith C.A."/>
            <person name="Ahrendt S."/>
            <person name="Andreopoulos W."/>
            <person name="He G."/>
            <person name="Labutti K."/>
            <person name="Lipzen A."/>
            <person name="Ng V."/>
            <person name="Sandor L."/>
            <person name="Barry K."/>
            <person name="Martinez A.T."/>
            <person name="Xiao Y."/>
            <person name="Gibbons J.G."/>
            <person name="Terashima K."/>
            <person name="Hibbett D.S."/>
            <person name="Grigoriev I.V."/>
        </authorList>
    </citation>
    <scope>NUCLEOTIDE SEQUENCE</scope>
    <source>
        <strain evidence="2">TFB9207</strain>
    </source>
</reference>
<accession>A0AA38PKJ0</accession>
<name>A0AA38PKJ0_9AGAR</name>
<keyword evidence="3" id="KW-1185">Reference proteome</keyword>
<feature type="compositionally biased region" description="Polar residues" evidence="1">
    <location>
        <begin position="95"/>
        <end position="109"/>
    </location>
</feature>
<feature type="compositionally biased region" description="Polar residues" evidence="1">
    <location>
        <begin position="41"/>
        <end position="51"/>
    </location>
</feature>